<name>A0A846TQS8_9MICC</name>
<organism evidence="6 7">
    <name type="scientific">Kocuria subflava</name>
    <dbReference type="NCBI Taxonomy" id="1736139"/>
    <lineage>
        <taxon>Bacteria</taxon>
        <taxon>Bacillati</taxon>
        <taxon>Actinomycetota</taxon>
        <taxon>Actinomycetes</taxon>
        <taxon>Micrococcales</taxon>
        <taxon>Micrococcaceae</taxon>
        <taxon>Kocuria</taxon>
    </lineage>
</organism>
<dbReference type="EMBL" id="JAAVUN010000064">
    <property type="protein sequence ID" value="NKE10803.1"/>
    <property type="molecule type" value="Genomic_DNA"/>
</dbReference>
<dbReference type="Pfam" id="PF13439">
    <property type="entry name" value="Glyco_transf_4"/>
    <property type="match status" value="1"/>
</dbReference>
<keyword evidence="7" id="KW-1185">Reference proteome</keyword>
<feature type="domain" description="Glycosyl transferase family 1" evidence="4">
    <location>
        <begin position="192"/>
        <end position="354"/>
    </location>
</feature>
<feature type="domain" description="Glycosyltransferase subfamily 4-like N-terminal" evidence="5">
    <location>
        <begin position="4"/>
        <end position="171"/>
    </location>
</feature>
<sequence>MDRVRHLARFPDIDVHVIVPNRKASKMPKIPQATLHTYESKPWPVYPAFHVPTRRGGRQIDETISGIHPDVVFNTDLERGTFLSSFRRPGRSWARRHGVPYLGYYHTDFYGFAAAYPGWKHVVNFAVLPALRSIYQSPDLVIAASPTAALEVEKLRARRVTQIPFDGVDTEAFTPAARDRQWLSGLIPGLGPQDQVILSFGRIAPEKHIEDTLTAFDAIPRQPDSNGGARLWLLVVGEGDPALERSLRRQAAQLDHCADVVFHGFLHGPERARVLASADIYVLPSTHETFSITTTEAMACGVPVVCARSGAMPTYVTEATTGFLHRPRDPLDQAQAMHRALCCDRQSIGRAARQTVSDRFSHGTISLSLRELFYREAVQVT</sequence>
<accession>A0A846TQS8</accession>
<dbReference type="SUPFAM" id="SSF53756">
    <property type="entry name" value="UDP-Glycosyltransferase/glycogen phosphorylase"/>
    <property type="match status" value="1"/>
</dbReference>
<dbReference type="Proteomes" id="UP000521379">
    <property type="component" value="Unassembled WGS sequence"/>
</dbReference>
<evidence type="ECO:0000256" key="1">
    <source>
        <dbReference type="ARBA" id="ARBA00021292"/>
    </source>
</evidence>
<reference evidence="6 7" key="1">
    <citation type="submission" date="2020-02" db="EMBL/GenBank/DDBJ databases">
        <authorList>
            <person name="Sun Q."/>
        </authorList>
    </citation>
    <scope>NUCLEOTIDE SEQUENCE [LARGE SCALE GENOMIC DNA]</scope>
    <source>
        <strain evidence="6 7">YIM 13062</strain>
    </source>
</reference>
<dbReference type="GO" id="GO:0016757">
    <property type="term" value="F:glycosyltransferase activity"/>
    <property type="evidence" value="ECO:0007669"/>
    <property type="project" value="UniProtKB-KW"/>
</dbReference>
<proteinExistence type="predicted"/>
<dbReference type="PANTHER" id="PTHR45947:SF3">
    <property type="entry name" value="SULFOQUINOVOSYL TRANSFERASE SQD2"/>
    <property type="match status" value="1"/>
</dbReference>
<evidence type="ECO:0000313" key="6">
    <source>
        <dbReference type="EMBL" id="NKE10803.1"/>
    </source>
</evidence>
<protein>
    <recommendedName>
        <fullName evidence="1">D-inositol 3-phosphate glycosyltransferase</fullName>
    </recommendedName>
</protein>
<keyword evidence="2" id="KW-0328">Glycosyltransferase</keyword>
<dbReference type="PANTHER" id="PTHR45947">
    <property type="entry name" value="SULFOQUINOVOSYL TRANSFERASE SQD2"/>
    <property type="match status" value="1"/>
</dbReference>
<dbReference type="Pfam" id="PF00534">
    <property type="entry name" value="Glycos_transf_1"/>
    <property type="match status" value="1"/>
</dbReference>
<keyword evidence="3 6" id="KW-0808">Transferase</keyword>
<dbReference type="AlphaFoldDB" id="A0A846TQS8"/>
<evidence type="ECO:0000256" key="3">
    <source>
        <dbReference type="ARBA" id="ARBA00022679"/>
    </source>
</evidence>
<evidence type="ECO:0000313" key="7">
    <source>
        <dbReference type="Proteomes" id="UP000521379"/>
    </source>
</evidence>
<gene>
    <name evidence="6" type="ORF">GTW58_12920</name>
</gene>
<dbReference type="InterPro" id="IPR001296">
    <property type="entry name" value="Glyco_trans_1"/>
</dbReference>
<evidence type="ECO:0000256" key="2">
    <source>
        <dbReference type="ARBA" id="ARBA00022676"/>
    </source>
</evidence>
<dbReference type="InterPro" id="IPR028098">
    <property type="entry name" value="Glyco_trans_4-like_N"/>
</dbReference>
<dbReference type="Gene3D" id="3.40.50.2000">
    <property type="entry name" value="Glycogen Phosphorylase B"/>
    <property type="match status" value="2"/>
</dbReference>
<comment type="caution">
    <text evidence="6">The sequence shown here is derived from an EMBL/GenBank/DDBJ whole genome shotgun (WGS) entry which is preliminary data.</text>
</comment>
<dbReference type="InterPro" id="IPR050194">
    <property type="entry name" value="Glycosyltransferase_grp1"/>
</dbReference>
<dbReference type="GO" id="GO:1901137">
    <property type="term" value="P:carbohydrate derivative biosynthetic process"/>
    <property type="evidence" value="ECO:0007669"/>
    <property type="project" value="UniProtKB-ARBA"/>
</dbReference>
<evidence type="ECO:0000259" key="4">
    <source>
        <dbReference type="Pfam" id="PF00534"/>
    </source>
</evidence>
<evidence type="ECO:0000259" key="5">
    <source>
        <dbReference type="Pfam" id="PF13439"/>
    </source>
</evidence>